<dbReference type="GO" id="GO:0004722">
    <property type="term" value="F:protein serine/threonine phosphatase activity"/>
    <property type="evidence" value="ECO:0007669"/>
    <property type="project" value="UniProtKB-EC"/>
</dbReference>
<comment type="catalytic activity">
    <reaction evidence="5 7">
        <text>O-phospho-L-threonyl-[protein] + H2O = L-threonyl-[protein] + phosphate</text>
        <dbReference type="Rhea" id="RHEA:47004"/>
        <dbReference type="Rhea" id="RHEA-COMP:11060"/>
        <dbReference type="Rhea" id="RHEA-COMP:11605"/>
        <dbReference type="ChEBI" id="CHEBI:15377"/>
        <dbReference type="ChEBI" id="CHEBI:30013"/>
        <dbReference type="ChEBI" id="CHEBI:43474"/>
        <dbReference type="ChEBI" id="CHEBI:61977"/>
        <dbReference type="EC" id="3.1.3.16"/>
    </reaction>
</comment>
<dbReference type="GO" id="GO:0008138">
    <property type="term" value="F:protein tyrosine/serine/threonine phosphatase activity"/>
    <property type="evidence" value="ECO:0007669"/>
    <property type="project" value="UniProtKB-UniRule"/>
</dbReference>
<comment type="similarity">
    <text evidence="1 7">Belongs to the protein-tyrosine phosphatase family. Non-receptor class dual specificity subfamily.</text>
</comment>
<dbReference type="GO" id="GO:0004725">
    <property type="term" value="F:protein tyrosine phosphatase activity"/>
    <property type="evidence" value="ECO:0007669"/>
    <property type="project" value="UniProtKB-EC"/>
</dbReference>
<dbReference type="EC" id="3.1.3.16" evidence="7"/>
<evidence type="ECO:0000256" key="5">
    <source>
        <dbReference type="ARBA" id="ARBA00048336"/>
    </source>
</evidence>
<dbReference type="Ensembl" id="ENSSFOT00015024044.2">
    <property type="protein sequence ID" value="ENSSFOP00015023785.2"/>
    <property type="gene ID" value="ENSSFOG00015015198.2"/>
</dbReference>
<sequence>ATETLSCESPSRQTECEYQTPPTSDLLHLLLKNRHPTGPIDEVWPGVHIGNDSAARDKETPRASGITHVVNAAHGPDRIDTGARFYADVDVDVSYFGVEAADKRDFDLTPYFCPSATFIQAALSAKGKVLVHCARGISRSATLVLACLMIHEKLTLVEAIKAVRRHRDVLPNSGFLDQLRRLDATLSLGRKTESGAAPQV</sequence>
<name>A0A8C9S3H3_SCLFO</name>
<reference evidence="10" key="3">
    <citation type="submission" date="2025-09" db="UniProtKB">
        <authorList>
            <consortium name="Ensembl"/>
        </authorList>
    </citation>
    <scope>IDENTIFICATION</scope>
</reference>
<proteinExistence type="inferred from homology"/>
<dbReference type="PROSITE" id="PS50056">
    <property type="entry name" value="TYR_PHOSPHATASE_2"/>
    <property type="match status" value="1"/>
</dbReference>
<comment type="function">
    <text evidence="7">Dual specificity phosphatase able to dephosphorylate phosphotyrosine, phosphoserine and phosphothreonine residues, with a preference for phosphotyrosine as a substrate.</text>
</comment>
<dbReference type="GeneTree" id="ENSGT00940000154628"/>
<dbReference type="PRINTS" id="PR01908">
    <property type="entry name" value="ADSPHPHTASE"/>
</dbReference>
<dbReference type="GO" id="GO:0043409">
    <property type="term" value="P:negative regulation of MAPK cascade"/>
    <property type="evidence" value="ECO:0007669"/>
    <property type="project" value="TreeGrafter"/>
</dbReference>
<evidence type="ECO:0000256" key="6">
    <source>
        <dbReference type="PIRSR" id="PIRSR620405-1"/>
    </source>
</evidence>
<dbReference type="InterPro" id="IPR020405">
    <property type="entry name" value="Atypical_DUSP_subfamA"/>
</dbReference>
<feature type="domain" description="Tyrosine specific protein phosphatases" evidence="9">
    <location>
        <begin position="116"/>
        <end position="167"/>
    </location>
</feature>
<dbReference type="OrthoDB" id="10252009at2759"/>
<dbReference type="EC" id="3.1.3.48" evidence="7"/>
<dbReference type="PRINTS" id="PR01909">
    <property type="entry name" value="ADSPHPHTASEA"/>
</dbReference>
<dbReference type="SMART" id="SM00195">
    <property type="entry name" value="DSPc"/>
    <property type="match status" value="1"/>
</dbReference>
<evidence type="ECO:0000256" key="2">
    <source>
        <dbReference type="ARBA" id="ARBA00022801"/>
    </source>
</evidence>
<dbReference type="InterPro" id="IPR029021">
    <property type="entry name" value="Prot-tyrosine_phosphatase-like"/>
</dbReference>
<keyword evidence="3 7" id="KW-0904">Protein phosphatase</keyword>
<dbReference type="InterPro" id="IPR000340">
    <property type="entry name" value="Dual-sp_phosphatase_cat-dom"/>
</dbReference>
<keyword evidence="11" id="KW-1185">Reference proteome</keyword>
<reference evidence="10" key="2">
    <citation type="submission" date="2025-08" db="UniProtKB">
        <authorList>
            <consortium name="Ensembl"/>
        </authorList>
    </citation>
    <scope>IDENTIFICATION</scope>
</reference>
<protein>
    <recommendedName>
        <fullName evidence="7">Dual specificity protein phosphatase</fullName>
        <ecNumber evidence="7">3.1.3.16</ecNumber>
        <ecNumber evidence="7">3.1.3.48</ecNumber>
    </recommendedName>
</protein>
<feature type="domain" description="Tyrosine-protein phosphatase" evidence="8">
    <location>
        <begin position="38"/>
        <end position="188"/>
    </location>
</feature>
<comment type="catalytic activity">
    <reaction evidence="4 7">
        <text>O-phospho-L-seryl-[protein] + H2O = L-seryl-[protein] + phosphate</text>
        <dbReference type="Rhea" id="RHEA:20629"/>
        <dbReference type="Rhea" id="RHEA-COMP:9863"/>
        <dbReference type="Rhea" id="RHEA-COMP:11604"/>
        <dbReference type="ChEBI" id="CHEBI:15377"/>
        <dbReference type="ChEBI" id="CHEBI:29999"/>
        <dbReference type="ChEBI" id="CHEBI:43474"/>
        <dbReference type="ChEBI" id="CHEBI:83421"/>
        <dbReference type="EC" id="3.1.3.16"/>
    </reaction>
</comment>
<dbReference type="GO" id="GO:0033549">
    <property type="term" value="F:MAP kinase phosphatase activity"/>
    <property type="evidence" value="ECO:0007669"/>
    <property type="project" value="TreeGrafter"/>
</dbReference>
<dbReference type="InterPro" id="IPR016130">
    <property type="entry name" value="Tyr_Pase_AS"/>
</dbReference>
<evidence type="ECO:0000259" key="8">
    <source>
        <dbReference type="PROSITE" id="PS50054"/>
    </source>
</evidence>
<feature type="active site" description="Phosphocysteine intermediate" evidence="6">
    <location>
        <position position="133"/>
    </location>
</feature>
<evidence type="ECO:0000256" key="4">
    <source>
        <dbReference type="ARBA" id="ARBA00047761"/>
    </source>
</evidence>
<dbReference type="PANTHER" id="PTHR45682">
    <property type="entry name" value="AGAP008228-PA"/>
    <property type="match status" value="1"/>
</dbReference>
<reference evidence="10 11" key="1">
    <citation type="submission" date="2019-04" db="EMBL/GenBank/DDBJ databases">
        <authorList>
            <consortium name="Wellcome Sanger Institute Data Sharing"/>
        </authorList>
    </citation>
    <scope>NUCLEOTIDE SEQUENCE [LARGE SCALE GENOMIC DNA]</scope>
</reference>
<evidence type="ECO:0000256" key="3">
    <source>
        <dbReference type="ARBA" id="ARBA00022912"/>
    </source>
</evidence>
<dbReference type="InterPro" id="IPR020422">
    <property type="entry name" value="TYR_PHOSPHATASE_DUAL_dom"/>
</dbReference>
<comment type="catalytic activity">
    <reaction evidence="7">
        <text>O-phospho-L-tyrosyl-[protein] + H2O = L-tyrosyl-[protein] + phosphate</text>
        <dbReference type="Rhea" id="RHEA:10684"/>
        <dbReference type="Rhea" id="RHEA-COMP:10136"/>
        <dbReference type="Rhea" id="RHEA-COMP:20101"/>
        <dbReference type="ChEBI" id="CHEBI:15377"/>
        <dbReference type="ChEBI" id="CHEBI:43474"/>
        <dbReference type="ChEBI" id="CHEBI:46858"/>
        <dbReference type="ChEBI" id="CHEBI:61978"/>
        <dbReference type="EC" id="3.1.3.48"/>
    </reaction>
</comment>
<dbReference type="Pfam" id="PF00782">
    <property type="entry name" value="DSPc"/>
    <property type="match status" value="1"/>
</dbReference>
<evidence type="ECO:0000256" key="7">
    <source>
        <dbReference type="RuleBase" id="RU366038"/>
    </source>
</evidence>
<dbReference type="Gene3D" id="3.90.190.10">
    <property type="entry name" value="Protein tyrosine phosphatase superfamily"/>
    <property type="match status" value="1"/>
</dbReference>
<dbReference type="PROSITE" id="PS00383">
    <property type="entry name" value="TYR_PHOSPHATASE_1"/>
    <property type="match status" value="1"/>
</dbReference>
<gene>
    <name evidence="10" type="primary">DUSP13B</name>
</gene>
<evidence type="ECO:0000259" key="9">
    <source>
        <dbReference type="PROSITE" id="PS50056"/>
    </source>
</evidence>
<dbReference type="PROSITE" id="PS50054">
    <property type="entry name" value="TYR_PHOSPHATASE_DUAL"/>
    <property type="match status" value="1"/>
</dbReference>
<keyword evidence="2 7" id="KW-0378">Hydrolase</keyword>
<dbReference type="GO" id="GO:0005737">
    <property type="term" value="C:cytoplasm"/>
    <property type="evidence" value="ECO:0007669"/>
    <property type="project" value="TreeGrafter"/>
</dbReference>
<evidence type="ECO:0000313" key="10">
    <source>
        <dbReference type="Ensembl" id="ENSSFOP00015023785.2"/>
    </source>
</evidence>
<accession>A0A8C9S3H3</accession>
<evidence type="ECO:0000256" key="1">
    <source>
        <dbReference type="ARBA" id="ARBA00008601"/>
    </source>
</evidence>
<organism evidence="10 11">
    <name type="scientific">Scleropages formosus</name>
    <name type="common">Asian bonytongue</name>
    <name type="synonym">Osteoglossum formosum</name>
    <dbReference type="NCBI Taxonomy" id="113540"/>
    <lineage>
        <taxon>Eukaryota</taxon>
        <taxon>Metazoa</taxon>
        <taxon>Chordata</taxon>
        <taxon>Craniata</taxon>
        <taxon>Vertebrata</taxon>
        <taxon>Euteleostomi</taxon>
        <taxon>Actinopterygii</taxon>
        <taxon>Neopterygii</taxon>
        <taxon>Teleostei</taxon>
        <taxon>Osteoglossocephala</taxon>
        <taxon>Osteoglossomorpha</taxon>
        <taxon>Osteoglossiformes</taxon>
        <taxon>Osteoglossidae</taxon>
        <taxon>Scleropages</taxon>
    </lineage>
</organism>
<dbReference type="PANTHER" id="PTHR45682:SF10">
    <property type="entry name" value="DUAL SPECIFICITY PROTEIN PHOSPHATASE 13 ISOFORM B"/>
    <property type="match status" value="1"/>
</dbReference>
<evidence type="ECO:0000313" key="11">
    <source>
        <dbReference type="Proteomes" id="UP000694397"/>
    </source>
</evidence>
<dbReference type="SUPFAM" id="SSF52799">
    <property type="entry name" value="(Phosphotyrosine protein) phosphatases II"/>
    <property type="match status" value="1"/>
</dbReference>
<dbReference type="InterPro" id="IPR000387">
    <property type="entry name" value="Tyr_Pase_dom"/>
</dbReference>
<dbReference type="AlphaFoldDB" id="A0A8C9S3H3"/>
<dbReference type="Proteomes" id="UP000694397">
    <property type="component" value="Chromosome 24"/>
</dbReference>